<organism evidence="15 16">
    <name type="scientific">Gopherus evgoodei</name>
    <name type="common">Goodes thornscrub tortoise</name>
    <dbReference type="NCBI Taxonomy" id="1825980"/>
    <lineage>
        <taxon>Eukaryota</taxon>
        <taxon>Metazoa</taxon>
        <taxon>Chordata</taxon>
        <taxon>Craniata</taxon>
        <taxon>Vertebrata</taxon>
        <taxon>Euteleostomi</taxon>
        <taxon>Archelosauria</taxon>
        <taxon>Testudinata</taxon>
        <taxon>Testudines</taxon>
        <taxon>Cryptodira</taxon>
        <taxon>Durocryptodira</taxon>
        <taxon>Testudinoidea</taxon>
        <taxon>Testudinidae</taxon>
        <taxon>Gopherus</taxon>
    </lineage>
</organism>
<sequence length="446" mass="51395">ISYPISSLILIALTVFCLTFMVIRSFRKQIPKGLKRLPGPRGYPLIGNVLELRSNPHLTLTQMSQTYGDVMQIQIGTRPVLVLSGEDFMGRPDLYSFHHIGDGQSLTFSTDSGEVWRARRNPNSSSTCLLEEHVSKEADYLVMKFLQLMKEEKRFDPYRYMVVSVANVICAMCFGKRYDHDDQELLSIVNLNNEFGEVAASGNPADFIPVLQYLPNRTMKIFKDLNKRFVSFLQKIVKEHSCSFDKDNIRDITDSLIRHCQEKKVDESANIQLSDQKIVNIVNDLFGAGFDTVTTALSWSLMYLVTYPEIQKKIQKELDQMIGRERKPRLSDRLMLPYTEAFILEMFRHSSFLPFTIPHWKLWKDPSTFNPERFLKAEGTEVNRAESEKVMTFGLGKRKCLGESIGRWEVFLFLTILLQQLEFSVCDGEKVDITPSLWTDHEAQEV</sequence>
<dbReference type="InterPro" id="IPR036396">
    <property type="entry name" value="Cyt_P450_sf"/>
</dbReference>
<reference evidence="15" key="2">
    <citation type="submission" date="2025-08" db="UniProtKB">
        <authorList>
            <consortium name="Ensembl"/>
        </authorList>
    </citation>
    <scope>IDENTIFICATION</scope>
</reference>
<comment type="function">
    <text evidence="13">Cytochromes P450 are a group of heme-thiolate monooxygenases. They oxidize a variety of structurally unrelated compounds, including steroids, fatty acids, and xenobiotics.</text>
</comment>
<evidence type="ECO:0000256" key="14">
    <source>
        <dbReference type="SAM" id="Phobius"/>
    </source>
</evidence>
<keyword evidence="14" id="KW-1133">Transmembrane helix</keyword>
<dbReference type="PRINTS" id="PR01683">
    <property type="entry name" value="EP450ICYP1A"/>
</dbReference>
<dbReference type="PROSITE" id="PS00086">
    <property type="entry name" value="CYTOCHROME_P450"/>
    <property type="match status" value="1"/>
</dbReference>
<evidence type="ECO:0000256" key="7">
    <source>
        <dbReference type="ARBA" id="ARBA00023002"/>
    </source>
</evidence>
<dbReference type="InterPro" id="IPR017972">
    <property type="entry name" value="Cyt_P450_CS"/>
</dbReference>
<keyword evidence="8 11" id="KW-0408">Iron</keyword>
<keyword evidence="16" id="KW-1185">Reference proteome</keyword>
<dbReference type="GO" id="GO:0042448">
    <property type="term" value="P:progesterone metabolic process"/>
    <property type="evidence" value="ECO:0007669"/>
    <property type="project" value="TreeGrafter"/>
</dbReference>
<dbReference type="GO" id="GO:0005789">
    <property type="term" value="C:endoplasmic reticulum membrane"/>
    <property type="evidence" value="ECO:0007669"/>
    <property type="project" value="UniProtKB-SubCell"/>
</dbReference>
<evidence type="ECO:0000256" key="9">
    <source>
        <dbReference type="ARBA" id="ARBA00023033"/>
    </source>
</evidence>
<evidence type="ECO:0000256" key="8">
    <source>
        <dbReference type="ARBA" id="ARBA00023004"/>
    </source>
</evidence>
<evidence type="ECO:0000256" key="11">
    <source>
        <dbReference type="PIRSR" id="PIRSR602401-1"/>
    </source>
</evidence>
<dbReference type="Gene3D" id="1.10.630.10">
    <property type="entry name" value="Cytochrome P450"/>
    <property type="match status" value="1"/>
</dbReference>
<comment type="cofactor">
    <cofactor evidence="1 11 13">
        <name>heme</name>
        <dbReference type="ChEBI" id="CHEBI:30413"/>
    </cofactor>
</comment>
<evidence type="ECO:0000256" key="10">
    <source>
        <dbReference type="ARBA" id="ARBA00023136"/>
    </source>
</evidence>
<dbReference type="InterPro" id="IPR001128">
    <property type="entry name" value="Cyt_P450"/>
</dbReference>
<keyword evidence="5 13" id="KW-0256">Endoplasmic reticulum</keyword>
<reference evidence="15" key="1">
    <citation type="submission" date="2019-06" db="EMBL/GenBank/DDBJ databases">
        <title>G10K-VGP Goodes thornscrub tortoise genome, primary haplotype.</title>
        <authorList>
            <person name="Murphy B."/>
            <person name="Edwards T."/>
            <person name="Rhie A."/>
            <person name="Koren S."/>
            <person name="Phillippy A."/>
            <person name="Fedrigo O."/>
            <person name="Haase B."/>
            <person name="Mountcastle J."/>
            <person name="Lewin H."/>
            <person name="Damas J."/>
            <person name="Howe K."/>
            <person name="Formenti G."/>
            <person name="Myers G."/>
            <person name="Durbin R."/>
            <person name="Jarvis E.D."/>
        </authorList>
    </citation>
    <scope>NUCLEOTIDE SEQUENCE [LARGE SCALE GENOMIC DNA]</scope>
</reference>
<evidence type="ECO:0000313" key="16">
    <source>
        <dbReference type="Proteomes" id="UP000694390"/>
    </source>
</evidence>
<evidence type="ECO:0000256" key="12">
    <source>
        <dbReference type="RuleBase" id="RU000461"/>
    </source>
</evidence>
<dbReference type="GO" id="GO:0004508">
    <property type="term" value="F:steroid 17-alpha-monooxygenase activity"/>
    <property type="evidence" value="ECO:0007669"/>
    <property type="project" value="TreeGrafter"/>
</dbReference>
<name>A0A8C4Y592_9SAUR</name>
<dbReference type="AlphaFoldDB" id="A0A8C4Y592"/>
<dbReference type="GO" id="GO:0042446">
    <property type="term" value="P:hormone biosynthetic process"/>
    <property type="evidence" value="ECO:0007669"/>
    <property type="project" value="TreeGrafter"/>
</dbReference>
<evidence type="ECO:0000256" key="13">
    <source>
        <dbReference type="RuleBase" id="RU368045"/>
    </source>
</evidence>
<keyword evidence="14" id="KW-0812">Transmembrane</keyword>
<evidence type="ECO:0000256" key="1">
    <source>
        <dbReference type="ARBA" id="ARBA00001971"/>
    </source>
</evidence>
<evidence type="ECO:0000313" key="15">
    <source>
        <dbReference type="Ensembl" id="ENSGEVP00005019933.1"/>
    </source>
</evidence>
<dbReference type="Proteomes" id="UP000694390">
    <property type="component" value="Chromosome 10"/>
</dbReference>
<dbReference type="InterPro" id="IPR008066">
    <property type="entry name" value="Cyt_P450_E_grp-I_CYP1"/>
</dbReference>
<evidence type="ECO:0000256" key="5">
    <source>
        <dbReference type="ARBA" id="ARBA00022824"/>
    </source>
</evidence>
<proteinExistence type="inferred from homology"/>
<dbReference type="EC" id="1.14.14.1" evidence="13"/>
<keyword evidence="9 12" id="KW-0503">Monooxygenase</keyword>
<evidence type="ECO:0000256" key="3">
    <source>
        <dbReference type="ARBA" id="ARBA00022617"/>
    </source>
</evidence>
<dbReference type="OrthoDB" id="1055148at2759"/>
<accession>A0A8C4Y592</accession>
<dbReference type="GO" id="GO:0005506">
    <property type="term" value="F:iron ion binding"/>
    <property type="evidence" value="ECO:0007669"/>
    <property type="project" value="UniProtKB-UniRule"/>
</dbReference>
<feature type="binding site" description="axial binding residue" evidence="11">
    <location>
        <position position="400"/>
    </location>
    <ligand>
        <name>heme</name>
        <dbReference type="ChEBI" id="CHEBI:30413"/>
    </ligand>
    <ligandPart>
        <name>Fe</name>
        <dbReference type="ChEBI" id="CHEBI:18248"/>
    </ligandPart>
</feature>
<dbReference type="SUPFAM" id="SSF48264">
    <property type="entry name" value="Cytochrome P450"/>
    <property type="match status" value="1"/>
</dbReference>
<keyword evidence="4 11" id="KW-0479">Metal-binding</keyword>
<evidence type="ECO:0000256" key="6">
    <source>
        <dbReference type="ARBA" id="ARBA00022848"/>
    </source>
</evidence>
<dbReference type="PANTHER" id="PTHR24289:SF21">
    <property type="entry name" value="CYTOCHROME P450 1A"/>
    <property type="match status" value="1"/>
</dbReference>
<protein>
    <recommendedName>
        <fullName evidence="13">Cytochrome P450 1A</fullName>
        <ecNumber evidence="13">1.14.14.1</ecNumber>
    </recommendedName>
</protein>
<dbReference type="PRINTS" id="PR00385">
    <property type="entry name" value="P450"/>
</dbReference>
<dbReference type="GO" id="GO:0020037">
    <property type="term" value="F:heme binding"/>
    <property type="evidence" value="ECO:0007669"/>
    <property type="project" value="UniProtKB-UniRule"/>
</dbReference>
<dbReference type="InterPro" id="IPR002401">
    <property type="entry name" value="Cyt_P450_E_grp-I"/>
</dbReference>
<dbReference type="GeneTree" id="ENSGT00950000183037"/>
<keyword evidence="3 11" id="KW-0349">Heme</keyword>
<evidence type="ECO:0000256" key="4">
    <source>
        <dbReference type="ARBA" id="ARBA00022723"/>
    </source>
</evidence>
<keyword evidence="7 12" id="KW-0560">Oxidoreductase</keyword>
<keyword evidence="6 13" id="KW-0492">Microsome</keyword>
<reference evidence="15" key="3">
    <citation type="submission" date="2025-09" db="UniProtKB">
        <authorList>
            <consortium name="Ensembl"/>
        </authorList>
    </citation>
    <scope>IDENTIFICATION</scope>
</reference>
<comment type="similarity">
    <text evidence="2 12">Belongs to the cytochrome P450 family.</text>
</comment>
<feature type="transmembrane region" description="Helical" evidence="14">
    <location>
        <begin position="6"/>
        <end position="26"/>
    </location>
</feature>
<dbReference type="Ensembl" id="ENSGEVT00005020937.1">
    <property type="protein sequence ID" value="ENSGEVP00005019933.1"/>
    <property type="gene ID" value="ENSGEVG00005014095.1"/>
</dbReference>
<comment type="subcellular location">
    <subcellularLocation>
        <location evidence="13">Endoplasmic reticulum membrane</location>
        <topology evidence="13">Peripheral membrane protein</topology>
    </subcellularLocation>
    <subcellularLocation>
        <location evidence="13">Microsome membrane</location>
        <topology evidence="13">Peripheral membrane protein</topology>
    </subcellularLocation>
</comment>
<keyword evidence="10 14" id="KW-0472">Membrane</keyword>
<evidence type="ECO:0000256" key="2">
    <source>
        <dbReference type="ARBA" id="ARBA00010617"/>
    </source>
</evidence>
<dbReference type="Pfam" id="PF00067">
    <property type="entry name" value="p450"/>
    <property type="match status" value="2"/>
</dbReference>
<dbReference type="PRINTS" id="PR00463">
    <property type="entry name" value="EP450I"/>
</dbReference>
<dbReference type="PANTHER" id="PTHR24289">
    <property type="entry name" value="STEROID 17-ALPHA-HYDROXYLASE/17,20 LYASE"/>
    <property type="match status" value="1"/>
</dbReference>